<evidence type="ECO:0000313" key="5">
    <source>
        <dbReference type="Proteomes" id="UP000051813"/>
    </source>
</evidence>
<proteinExistence type="predicted"/>
<feature type="domain" description="ABC transporter" evidence="3">
    <location>
        <begin position="322"/>
        <end position="510"/>
    </location>
</feature>
<keyword evidence="5" id="KW-1185">Reference proteome</keyword>
<accession>A0A0R2BJZ7</accession>
<gene>
    <name evidence="4" type="ORF">FC84_GL000002</name>
</gene>
<dbReference type="PANTHER" id="PTHR42855">
    <property type="entry name" value="ABC TRANSPORTER ATP-BINDING SUBUNIT"/>
    <property type="match status" value="1"/>
</dbReference>
<dbReference type="OrthoDB" id="9762369at2"/>
<dbReference type="InterPro" id="IPR003439">
    <property type="entry name" value="ABC_transporter-like_ATP-bd"/>
</dbReference>
<dbReference type="GO" id="GO:0005524">
    <property type="term" value="F:ATP binding"/>
    <property type="evidence" value="ECO:0007669"/>
    <property type="project" value="UniProtKB-KW"/>
</dbReference>
<dbReference type="Gene3D" id="3.40.50.300">
    <property type="entry name" value="P-loop containing nucleotide triphosphate hydrolases"/>
    <property type="match status" value="2"/>
</dbReference>
<comment type="caution">
    <text evidence="4">The sequence shown here is derived from an EMBL/GenBank/DDBJ whole genome shotgun (WGS) entry which is preliminary data.</text>
</comment>
<dbReference type="RefSeq" id="WP_057756106.1">
    <property type="nucleotide sequence ID" value="NZ_AYYK01000008.1"/>
</dbReference>
<evidence type="ECO:0000259" key="3">
    <source>
        <dbReference type="PROSITE" id="PS50893"/>
    </source>
</evidence>
<dbReference type="InterPro" id="IPR003593">
    <property type="entry name" value="AAA+_ATPase"/>
</dbReference>
<dbReference type="InterPro" id="IPR017871">
    <property type="entry name" value="ABC_transporter-like_CS"/>
</dbReference>
<evidence type="ECO:0000256" key="1">
    <source>
        <dbReference type="ARBA" id="ARBA00022741"/>
    </source>
</evidence>
<keyword evidence="1" id="KW-0547">Nucleotide-binding</keyword>
<dbReference type="PATRIC" id="fig|1423738.3.peg.2"/>
<dbReference type="AlphaFoldDB" id="A0A0R2BJZ7"/>
<dbReference type="SMART" id="SM00382">
    <property type="entry name" value="AAA"/>
    <property type="match status" value="2"/>
</dbReference>
<name>A0A0R2BJZ7_9LACO</name>
<dbReference type="PROSITE" id="PS50893">
    <property type="entry name" value="ABC_TRANSPORTER_2"/>
    <property type="match status" value="2"/>
</dbReference>
<evidence type="ECO:0000313" key="4">
    <source>
        <dbReference type="EMBL" id="KRM78850.1"/>
    </source>
</evidence>
<dbReference type="STRING" id="1423738.FC84_GL000002"/>
<dbReference type="FunFam" id="3.40.50.300:FF:000011">
    <property type="entry name" value="Putative ABC transporter ATP-binding component"/>
    <property type="match status" value="1"/>
</dbReference>
<dbReference type="Pfam" id="PF00005">
    <property type="entry name" value="ABC_tran"/>
    <property type="match status" value="2"/>
</dbReference>
<dbReference type="CDD" id="cd03221">
    <property type="entry name" value="ABCF_EF-3"/>
    <property type="match status" value="2"/>
</dbReference>
<protein>
    <recommendedName>
        <fullName evidence="3">ABC transporter domain-containing protein</fullName>
    </recommendedName>
</protein>
<dbReference type="GO" id="GO:0016887">
    <property type="term" value="F:ATP hydrolysis activity"/>
    <property type="evidence" value="ECO:0007669"/>
    <property type="project" value="InterPro"/>
</dbReference>
<feature type="domain" description="ABC transporter" evidence="3">
    <location>
        <begin position="4"/>
        <end position="256"/>
    </location>
</feature>
<evidence type="ECO:0000256" key="2">
    <source>
        <dbReference type="ARBA" id="ARBA00022840"/>
    </source>
</evidence>
<sequence>MSVLTVTNLSHAFIDKTLYEDASFKVERQDHMGIVGQNGVGKSTLIKIITGEILPDAGNIVWQKNANIGYLDQYANLQAGTTIHDFLETAFADLFEAEQKMNQLYEDYSQNFNDDLLEKAGRLQTKLEESGFYEIETDITTVASGLGLDDIGLDRDVSELSGGQRSKVILTKLLLQNPDVLLLDEPTNYLDTKHIDWLIDYLNDFNGAFIVISHDDAFLERVTNCILDIEFGKITRYTGDLQSAFKQKDENALAYRRAYAKQQEQIEKSKAYIRKFKAGSRSKSARSREKQLAHLDVLKKPDHLVKPQIDFFYKVTESRILLSTDQLFFGYEQALNKQALDFSVAHDEKVLISGYNGIGKSTLLKTILNQIPAISGDIEISPTVKIAYYNQSLNWPHKLATPLQYLQDIYPLEKPKVLRQTLAKTGLTAQQVLSPLVDLSGGEQAKVKLAEVMLTPANLLILDEPTNHLDDATKTALSKGIQEFPGAVLFVTHEANFYDDTWIDKNINIEKLQ</sequence>
<dbReference type="EMBL" id="AYYK01000008">
    <property type="protein sequence ID" value="KRM78850.1"/>
    <property type="molecule type" value="Genomic_DNA"/>
</dbReference>
<dbReference type="InterPro" id="IPR051309">
    <property type="entry name" value="ABCF_ATPase"/>
</dbReference>
<dbReference type="InterPro" id="IPR032781">
    <property type="entry name" value="ABC_tran_Xtn"/>
</dbReference>
<dbReference type="Proteomes" id="UP000051813">
    <property type="component" value="Unassembled WGS sequence"/>
</dbReference>
<dbReference type="InterPro" id="IPR027417">
    <property type="entry name" value="P-loop_NTPase"/>
</dbReference>
<keyword evidence="2" id="KW-0067">ATP-binding</keyword>
<dbReference type="Pfam" id="PF12848">
    <property type="entry name" value="ABC_tran_Xtn"/>
    <property type="match status" value="1"/>
</dbReference>
<dbReference type="PANTHER" id="PTHR42855:SF2">
    <property type="entry name" value="DRUG RESISTANCE ABC TRANSPORTER,ATP-BINDING PROTEIN"/>
    <property type="match status" value="1"/>
</dbReference>
<reference evidence="4 5" key="1">
    <citation type="journal article" date="2015" name="Genome Announc.">
        <title>Expanding the biotechnology potential of lactobacilli through comparative genomics of 213 strains and associated genera.</title>
        <authorList>
            <person name="Sun Z."/>
            <person name="Harris H.M."/>
            <person name="McCann A."/>
            <person name="Guo C."/>
            <person name="Argimon S."/>
            <person name="Zhang W."/>
            <person name="Yang X."/>
            <person name="Jeffery I.B."/>
            <person name="Cooney J.C."/>
            <person name="Kagawa T.F."/>
            <person name="Liu W."/>
            <person name="Song Y."/>
            <person name="Salvetti E."/>
            <person name="Wrobel A."/>
            <person name="Rasinkangas P."/>
            <person name="Parkhill J."/>
            <person name="Rea M.C."/>
            <person name="O'Sullivan O."/>
            <person name="Ritari J."/>
            <person name="Douillard F.P."/>
            <person name="Paul Ross R."/>
            <person name="Yang R."/>
            <person name="Briner A.E."/>
            <person name="Felis G.E."/>
            <person name="de Vos W.M."/>
            <person name="Barrangou R."/>
            <person name="Klaenhammer T.R."/>
            <person name="Caufield P.W."/>
            <person name="Cui Y."/>
            <person name="Zhang H."/>
            <person name="O'Toole P.W."/>
        </authorList>
    </citation>
    <scope>NUCLEOTIDE SEQUENCE [LARGE SCALE GENOMIC DNA]</scope>
    <source>
        <strain evidence="4 5">DSM 20335</strain>
    </source>
</reference>
<dbReference type="PROSITE" id="PS00211">
    <property type="entry name" value="ABC_TRANSPORTER_1"/>
    <property type="match status" value="1"/>
</dbReference>
<dbReference type="SUPFAM" id="SSF52540">
    <property type="entry name" value="P-loop containing nucleoside triphosphate hydrolases"/>
    <property type="match status" value="2"/>
</dbReference>
<organism evidence="4 5">
    <name type="scientific">Lapidilactobacillus dextrinicus DSM 20335</name>
    <dbReference type="NCBI Taxonomy" id="1423738"/>
    <lineage>
        <taxon>Bacteria</taxon>
        <taxon>Bacillati</taxon>
        <taxon>Bacillota</taxon>
        <taxon>Bacilli</taxon>
        <taxon>Lactobacillales</taxon>
        <taxon>Lactobacillaceae</taxon>
        <taxon>Lapidilactobacillus</taxon>
    </lineage>
</organism>